<proteinExistence type="predicted"/>
<keyword evidence="3" id="KW-1185">Reference proteome</keyword>
<protein>
    <submittedName>
        <fullName evidence="2">Uncharacterized protein</fullName>
    </submittedName>
</protein>
<comment type="caution">
    <text evidence="2">The sequence shown here is derived from an EMBL/GenBank/DDBJ whole genome shotgun (WGS) entry which is preliminary data.</text>
</comment>
<gene>
    <name evidence="2" type="ORF">DFH94DRAFT_441116</name>
</gene>
<feature type="compositionally biased region" description="Basic and acidic residues" evidence="1">
    <location>
        <begin position="42"/>
        <end position="52"/>
    </location>
</feature>
<dbReference type="OrthoDB" id="10251155at2759"/>
<feature type="region of interest" description="Disordered" evidence="1">
    <location>
        <begin position="42"/>
        <end position="65"/>
    </location>
</feature>
<organism evidence="2 3">
    <name type="scientific">Russula ochroleuca</name>
    <dbReference type="NCBI Taxonomy" id="152965"/>
    <lineage>
        <taxon>Eukaryota</taxon>
        <taxon>Fungi</taxon>
        <taxon>Dikarya</taxon>
        <taxon>Basidiomycota</taxon>
        <taxon>Agaricomycotina</taxon>
        <taxon>Agaricomycetes</taxon>
        <taxon>Russulales</taxon>
        <taxon>Russulaceae</taxon>
        <taxon>Russula</taxon>
    </lineage>
</organism>
<feature type="compositionally biased region" description="Polar residues" evidence="1">
    <location>
        <begin position="55"/>
        <end position="65"/>
    </location>
</feature>
<evidence type="ECO:0000313" key="3">
    <source>
        <dbReference type="Proteomes" id="UP000759537"/>
    </source>
</evidence>
<name>A0A9P5MXF3_9AGAM</name>
<accession>A0A9P5MXF3</accession>
<reference evidence="2" key="2">
    <citation type="journal article" date="2020" name="Nat. Commun.">
        <title>Large-scale genome sequencing of mycorrhizal fungi provides insights into the early evolution of symbiotic traits.</title>
        <authorList>
            <person name="Miyauchi S."/>
            <person name="Kiss E."/>
            <person name="Kuo A."/>
            <person name="Drula E."/>
            <person name="Kohler A."/>
            <person name="Sanchez-Garcia M."/>
            <person name="Morin E."/>
            <person name="Andreopoulos B."/>
            <person name="Barry K.W."/>
            <person name="Bonito G."/>
            <person name="Buee M."/>
            <person name="Carver A."/>
            <person name="Chen C."/>
            <person name="Cichocki N."/>
            <person name="Clum A."/>
            <person name="Culley D."/>
            <person name="Crous P.W."/>
            <person name="Fauchery L."/>
            <person name="Girlanda M."/>
            <person name="Hayes R.D."/>
            <person name="Keri Z."/>
            <person name="LaButti K."/>
            <person name="Lipzen A."/>
            <person name="Lombard V."/>
            <person name="Magnuson J."/>
            <person name="Maillard F."/>
            <person name="Murat C."/>
            <person name="Nolan M."/>
            <person name="Ohm R.A."/>
            <person name="Pangilinan J."/>
            <person name="Pereira M.F."/>
            <person name="Perotto S."/>
            <person name="Peter M."/>
            <person name="Pfister S."/>
            <person name="Riley R."/>
            <person name="Sitrit Y."/>
            <person name="Stielow J.B."/>
            <person name="Szollosi G."/>
            <person name="Zifcakova L."/>
            <person name="Stursova M."/>
            <person name="Spatafora J.W."/>
            <person name="Tedersoo L."/>
            <person name="Vaario L.M."/>
            <person name="Yamada A."/>
            <person name="Yan M."/>
            <person name="Wang P."/>
            <person name="Xu J."/>
            <person name="Bruns T."/>
            <person name="Baldrian P."/>
            <person name="Vilgalys R."/>
            <person name="Dunand C."/>
            <person name="Henrissat B."/>
            <person name="Grigoriev I.V."/>
            <person name="Hibbett D."/>
            <person name="Nagy L.G."/>
            <person name="Martin F.M."/>
        </authorList>
    </citation>
    <scope>NUCLEOTIDE SEQUENCE</scope>
    <source>
        <strain evidence="2">Prilba</strain>
    </source>
</reference>
<sequence length="252" mass="28589">MPRAAAHLKHRENFTDVGNGKWLCNICKADVMTIKQAITHEDSAQHSSRAEAHGPTSSTAWKPASDTLSNLRRAEQERSHWTDLSPNLVSFWRRGLAAAERGEEAESMHEFLDKLEEELADQSSQDPWGGSPVEGDGWGWGTPAEDWTPTPDVWATAWGTPVVQVPTKVQQVHHRREGSSSITSMHQEGTIPDHDKVHDDDNEDDAASFVENFLQHHAVDSRRKERMRIFYEMPTEQKVRKIQEVIRDLRGE</sequence>
<evidence type="ECO:0000256" key="1">
    <source>
        <dbReference type="SAM" id="MobiDB-lite"/>
    </source>
</evidence>
<reference evidence="2" key="1">
    <citation type="submission" date="2019-10" db="EMBL/GenBank/DDBJ databases">
        <authorList>
            <consortium name="DOE Joint Genome Institute"/>
            <person name="Kuo A."/>
            <person name="Miyauchi S."/>
            <person name="Kiss E."/>
            <person name="Drula E."/>
            <person name="Kohler A."/>
            <person name="Sanchez-Garcia M."/>
            <person name="Andreopoulos B."/>
            <person name="Barry K.W."/>
            <person name="Bonito G."/>
            <person name="Buee M."/>
            <person name="Carver A."/>
            <person name="Chen C."/>
            <person name="Cichocki N."/>
            <person name="Clum A."/>
            <person name="Culley D."/>
            <person name="Crous P.W."/>
            <person name="Fauchery L."/>
            <person name="Girlanda M."/>
            <person name="Hayes R."/>
            <person name="Keri Z."/>
            <person name="LaButti K."/>
            <person name="Lipzen A."/>
            <person name="Lombard V."/>
            <person name="Magnuson J."/>
            <person name="Maillard F."/>
            <person name="Morin E."/>
            <person name="Murat C."/>
            <person name="Nolan M."/>
            <person name="Ohm R."/>
            <person name="Pangilinan J."/>
            <person name="Pereira M."/>
            <person name="Perotto S."/>
            <person name="Peter M."/>
            <person name="Riley R."/>
            <person name="Sitrit Y."/>
            <person name="Stielow B."/>
            <person name="Szollosi G."/>
            <person name="Zifcakova L."/>
            <person name="Stursova M."/>
            <person name="Spatafora J.W."/>
            <person name="Tedersoo L."/>
            <person name="Vaario L.-M."/>
            <person name="Yamada A."/>
            <person name="Yan M."/>
            <person name="Wang P."/>
            <person name="Xu J."/>
            <person name="Bruns T."/>
            <person name="Baldrian P."/>
            <person name="Vilgalys R."/>
            <person name="Henrissat B."/>
            <person name="Grigoriev I.V."/>
            <person name="Hibbett D."/>
            <person name="Nagy L.G."/>
            <person name="Martin F.M."/>
        </authorList>
    </citation>
    <scope>NUCLEOTIDE SEQUENCE</scope>
    <source>
        <strain evidence="2">Prilba</strain>
    </source>
</reference>
<dbReference type="EMBL" id="WHVB01000007">
    <property type="protein sequence ID" value="KAF8481076.1"/>
    <property type="molecule type" value="Genomic_DNA"/>
</dbReference>
<evidence type="ECO:0000313" key="2">
    <source>
        <dbReference type="EMBL" id="KAF8481076.1"/>
    </source>
</evidence>
<dbReference type="Proteomes" id="UP000759537">
    <property type="component" value="Unassembled WGS sequence"/>
</dbReference>
<dbReference type="AlphaFoldDB" id="A0A9P5MXF3"/>